<dbReference type="SUPFAM" id="SSF54593">
    <property type="entry name" value="Glyoxalase/Bleomycin resistance protein/Dihydroxybiphenyl dioxygenase"/>
    <property type="match status" value="1"/>
</dbReference>
<keyword evidence="4" id="KW-1185">Reference proteome</keyword>
<dbReference type="Pfam" id="PF00903">
    <property type="entry name" value="Glyoxalase"/>
    <property type="match status" value="1"/>
</dbReference>
<dbReference type="Proteomes" id="UP000030416">
    <property type="component" value="Unassembled WGS sequence"/>
</dbReference>
<dbReference type="eggNOG" id="COG0346">
    <property type="taxonomic scope" value="Bacteria"/>
</dbReference>
<feature type="domain" description="VOC" evidence="2">
    <location>
        <begin position="7"/>
        <end position="149"/>
    </location>
</feature>
<dbReference type="STRING" id="1384049.CD29_14350"/>
<evidence type="ECO:0000259" key="2">
    <source>
        <dbReference type="PROSITE" id="PS51819"/>
    </source>
</evidence>
<gene>
    <name evidence="3" type="ORF">CD29_14350</name>
</gene>
<evidence type="ECO:0000313" key="4">
    <source>
        <dbReference type="Proteomes" id="UP000030416"/>
    </source>
</evidence>
<evidence type="ECO:0000313" key="3">
    <source>
        <dbReference type="EMBL" id="KGR77630.1"/>
    </source>
</evidence>
<dbReference type="EMBL" id="JPVN01000017">
    <property type="protein sequence ID" value="KGR77630.1"/>
    <property type="molecule type" value="Genomic_DNA"/>
</dbReference>
<dbReference type="Gene3D" id="3.10.180.10">
    <property type="entry name" value="2,3-Dihydroxybiphenyl 1,2-Dioxygenase, domain 1"/>
    <property type="match status" value="1"/>
</dbReference>
<dbReference type="PANTHER" id="PTHR43048:SF6">
    <property type="entry name" value="BLR8189 PROTEIN"/>
    <property type="match status" value="1"/>
</dbReference>
<dbReference type="InterPro" id="IPR004360">
    <property type="entry name" value="Glyas_Fos-R_dOase_dom"/>
</dbReference>
<organism evidence="3 4">
    <name type="scientific">Ureibacillus manganicus DSM 26584</name>
    <dbReference type="NCBI Taxonomy" id="1384049"/>
    <lineage>
        <taxon>Bacteria</taxon>
        <taxon>Bacillati</taxon>
        <taxon>Bacillota</taxon>
        <taxon>Bacilli</taxon>
        <taxon>Bacillales</taxon>
        <taxon>Caryophanaceae</taxon>
        <taxon>Ureibacillus</taxon>
    </lineage>
</organism>
<sequence length="152" mass="16797">MGGYVTGFYHAGVTVQSMEKSLDFYCGLLGLELYSLRDATEEYIMKIVNVPAEKIRVAFLKVPGSDAMVELLEYVGVERHPSSVRPCDYGSGHFCLYVSDLDKVYSELASKGVQFRSNLPIVSTAGLNKGAKIVYCIDPDGYLIELIEPVKK</sequence>
<protein>
    <recommendedName>
        <fullName evidence="2">VOC domain-containing protein</fullName>
    </recommendedName>
</protein>
<dbReference type="PANTHER" id="PTHR43048">
    <property type="entry name" value="METHYLMALONYL-COA EPIMERASE"/>
    <property type="match status" value="1"/>
</dbReference>
<reference evidence="3 4" key="1">
    <citation type="submission" date="2014-02" db="EMBL/GenBank/DDBJ databases">
        <title>Draft genome sequence of Lysinibacillus manganicus DSM 26584T.</title>
        <authorList>
            <person name="Zhang F."/>
            <person name="Wang G."/>
            <person name="Zhang L."/>
        </authorList>
    </citation>
    <scope>NUCLEOTIDE SEQUENCE [LARGE SCALE GENOMIC DNA]</scope>
    <source>
        <strain evidence="3 4">DSM 26584</strain>
    </source>
</reference>
<dbReference type="GO" id="GO:0046491">
    <property type="term" value="P:L-methylmalonyl-CoA metabolic process"/>
    <property type="evidence" value="ECO:0007669"/>
    <property type="project" value="TreeGrafter"/>
</dbReference>
<comment type="caution">
    <text evidence="3">The sequence shown here is derived from an EMBL/GenBank/DDBJ whole genome shotgun (WGS) entry which is preliminary data.</text>
</comment>
<proteinExistence type="predicted"/>
<keyword evidence="1" id="KW-0479">Metal-binding</keyword>
<dbReference type="InterPro" id="IPR037523">
    <property type="entry name" value="VOC_core"/>
</dbReference>
<dbReference type="InterPro" id="IPR051785">
    <property type="entry name" value="MMCE/EMCE_epimerase"/>
</dbReference>
<dbReference type="GO" id="GO:0004493">
    <property type="term" value="F:methylmalonyl-CoA epimerase activity"/>
    <property type="evidence" value="ECO:0007669"/>
    <property type="project" value="TreeGrafter"/>
</dbReference>
<dbReference type="GO" id="GO:0046872">
    <property type="term" value="F:metal ion binding"/>
    <property type="evidence" value="ECO:0007669"/>
    <property type="project" value="UniProtKB-KW"/>
</dbReference>
<dbReference type="PROSITE" id="PS51819">
    <property type="entry name" value="VOC"/>
    <property type="match status" value="1"/>
</dbReference>
<dbReference type="AlphaFoldDB" id="A0A0A3I289"/>
<name>A0A0A3I289_9BACL</name>
<accession>A0A0A3I289</accession>
<evidence type="ECO:0000256" key="1">
    <source>
        <dbReference type="ARBA" id="ARBA00022723"/>
    </source>
</evidence>
<dbReference type="InterPro" id="IPR029068">
    <property type="entry name" value="Glyas_Bleomycin-R_OHBP_Dase"/>
</dbReference>